<dbReference type="InterPro" id="IPR029228">
    <property type="entry name" value="Alkyl_sulf_dimr"/>
</dbReference>
<dbReference type="RefSeq" id="WP_055112272.1">
    <property type="nucleotide sequence ID" value="NZ_CXWA01000005.1"/>
</dbReference>
<dbReference type="Proteomes" id="UP000049983">
    <property type="component" value="Unassembled WGS sequence"/>
</dbReference>
<dbReference type="SUPFAM" id="SSF56281">
    <property type="entry name" value="Metallo-hydrolase/oxidoreductase"/>
    <property type="match status" value="1"/>
</dbReference>
<dbReference type="SMART" id="SM00849">
    <property type="entry name" value="Lactamase_B"/>
    <property type="match status" value="1"/>
</dbReference>
<dbReference type="InterPro" id="IPR001279">
    <property type="entry name" value="Metallo-B-lactamas"/>
</dbReference>
<accession>A0A0M6ZV15</accession>
<dbReference type="OrthoDB" id="7253658at2"/>
<organism evidence="2 3">
    <name type="scientific">Roseibium album</name>
    <dbReference type="NCBI Taxonomy" id="311410"/>
    <lineage>
        <taxon>Bacteria</taxon>
        <taxon>Pseudomonadati</taxon>
        <taxon>Pseudomonadota</taxon>
        <taxon>Alphaproteobacteria</taxon>
        <taxon>Hyphomicrobiales</taxon>
        <taxon>Stappiaceae</taxon>
        <taxon>Roseibium</taxon>
    </lineage>
</organism>
<protein>
    <submittedName>
        <fullName evidence="2">Hydroxyacylglutathione hydrolase</fullName>
    </submittedName>
</protein>
<dbReference type="AlphaFoldDB" id="A0A0M6ZV15"/>
<dbReference type="GO" id="GO:0018741">
    <property type="term" value="F:linear primary-alkylsulfatase activity"/>
    <property type="evidence" value="ECO:0007669"/>
    <property type="project" value="InterPro"/>
</dbReference>
<dbReference type="Pfam" id="PF00753">
    <property type="entry name" value="Lactamase_B"/>
    <property type="match status" value="1"/>
</dbReference>
<name>A0A0M6ZV15_9HYPH</name>
<keyword evidence="2" id="KW-0378">Hydrolase</keyword>
<dbReference type="InterPro" id="IPR038536">
    <property type="entry name" value="Alkyl/aryl-sulf_dimr_sf"/>
</dbReference>
<dbReference type="EMBL" id="CXWC01000011">
    <property type="protein sequence ID" value="CTQ74426.1"/>
    <property type="molecule type" value="Genomic_DNA"/>
</dbReference>
<evidence type="ECO:0000313" key="3">
    <source>
        <dbReference type="Proteomes" id="UP000049983"/>
    </source>
</evidence>
<dbReference type="Gene3D" id="1.25.40.880">
    <property type="entry name" value="Alkyl sulfatase, dimerisation domain"/>
    <property type="match status" value="1"/>
</dbReference>
<feature type="domain" description="Metallo-beta-lactamase" evidence="1">
    <location>
        <begin position="33"/>
        <end position="248"/>
    </location>
</feature>
<dbReference type="Gene3D" id="3.60.15.30">
    <property type="entry name" value="Metallo-beta-lactamase domain"/>
    <property type="match status" value="1"/>
</dbReference>
<dbReference type="InterPro" id="IPR036866">
    <property type="entry name" value="RibonucZ/Hydroxyglut_hydro"/>
</dbReference>
<sequence>MPNADLLHHNEIQFRKSIVELAPGMWTAVGYAASTQHVIEGASSLTVVDTSESTGAAKNVLDEIRKRTGKPVGRIVYTHSHRDHISGAAIFAEGRVCPVIANAKFKSDLVGQDGNKIAPHKALNRRTAAQFGIGLSPEERISLGCGPGDRPMEGLGGGFLPPTQFMEDDQDIDLDGVRARLIMAPGETEDHMAVWLEEAGVLIPGDNWYHAFPNLYAIRGTPYRDFAAWADSLELLEQLGAAVLAPGHTMPVFGKDKVREVLSTTRRAILHVMRHTAEGMDKGQSMDDIVSELRLPDDIASKPWLGEFYGRASWSARAFASGTLGWYDGNPTTLGTLSSAERARHMADLAGGVEALTAAARSTIDPQWRLELCDHLIALGEPVELLKAETMETIAEDEINATARNTYLWHARRLRGGETNR</sequence>
<dbReference type="GO" id="GO:0018909">
    <property type="term" value="P:dodecyl sulfate metabolic process"/>
    <property type="evidence" value="ECO:0007669"/>
    <property type="project" value="InterPro"/>
</dbReference>
<dbReference type="PANTHER" id="PTHR43223:SF2">
    <property type="entry name" value="METALLO-BETA-LACTAMASE DOMAIN-CONTAINING PROTEIN"/>
    <property type="match status" value="1"/>
</dbReference>
<dbReference type="GeneID" id="97671361"/>
<dbReference type="InterPro" id="IPR044097">
    <property type="entry name" value="Bds1/SdsA1_MBL-fold"/>
</dbReference>
<keyword evidence="3" id="KW-1185">Reference proteome</keyword>
<evidence type="ECO:0000259" key="1">
    <source>
        <dbReference type="SMART" id="SM00849"/>
    </source>
</evidence>
<dbReference type="InterPro" id="IPR052195">
    <property type="entry name" value="Bact_Alkyl/Aryl-Sulfatase"/>
</dbReference>
<proteinExistence type="predicted"/>
<dbReference type="GO" id="GO:0046983">
    <property type="term" value="F:protein dimerization activity"/>
    <property type="evidence" value="ECO:0007669"/>
    <property type="project" value="InterPro"/>
</dbReference>
<dbReference type="Pfam" id="PF14863">
    <property type="entry name" value="Alkyl_sulf_dimr"/>
    <property type="match status" value="1"/>
</dbReference>
<gene>
    <name evidence="2" type="ORF">LA5096_04043</name>
</gene>
<evidence type="ECO:0000313" key="2">
    <source>
        <dbReference type="EMBL" id="CTQ74426.1"/>
    </source>
</evidence>
<dbReference type="STRING" id="311410.LA5095_00905"/>
<dbReference type="CDD" id="cd07710">
    <property type="entry name" value="arylsulfatase_Sdsa1-like_MBL-fold"/>
    <property type="match status" value="1"/>
</dbReference>
<dbReference type="PANTHER" id="PTHR43223">
    <property type="entry name" value="ALKYL/ARYL-SULFATASE"/>
    <property type="match status" value="1"/>
</dbReference>
<reference evidence="3" key="1">
    <citation type="submission" date="2015-07" db="EMBL/GenBank/DDBJ databases">
        <authorList>
            <person name="Rodrigo-Torres Lidia"/>
            <person name="Arahal R.David."/>
        </authorList>
    </citation>
    <scope>NUCLEOTIDE SEQUENCE [LARGE SCALE GENOMIC DNA]</scope>
    <source>
        <strain evidence="3">CECT 5096</strain>
    </source>
</reference>